<evidence type="ECO:0000313" key="2">
    <source>
        <dbReference type="Proteomes" id="UP000000814"/>
    </source>
</evidence>
<dbReference type="EMBL" id="AE001437">
    <property type="protein sequence ID" value="AAK81454.1"/>
    <property type="molecule type" value="Genomic_DNA"/>
</dbReference>
<dbReference type="PATRIC" id="fig|272562.8.peg.3717"/>
<reference evidence="1 2" key="1">
    <citation type="journal article" date="2001" name="J. Bacteriol.">
        <title>Genome sequence and comparative analysis of the solvent-producing bacterium Clostridium acetobutylicum.</title>
        <authorList>
            <person name="Nolling J."/>
            <person name="Breton G."/>
            <person name="Omelchenko M.V."/>
            <person name="Makarova K.S."/>
            <person name="Zeng Q."/>
            <person name="Gibson R."/>
            <person name="Lee H.M."/>
            <person name="Dubois J."/>
            <person name="Qiu D."/>
            <person name="Hitti J."/>
            <person name="Wolf Y.I."/>
            <person name="Tatusov R.L."/>
            <person name="Sabathe F."/>
            <person name="Doucette-Stamm L."/>
            <person name="Soucaille P."/>
            <person name="Daly M.J."/>
            <person name="Bennett G.N."/>
            <person name="Koonin E.V."/>
            <person name="Smith D.R."/>
        </authorList>
    </citation>
    <scope>NUCLEOTIDE SEQUENCE [LARGE SCALE GENOMIC DNA]</scope>
    <source>
        <strain evidence="2">ATCC 824 / DSM 792 / JCM 1419 / LMG 5710 / VKM B-1787</strain>
    </source>
</reference>
<protein>
    <recommendedName>
        <fullName evidence="3">DUF4238 domain-containing protein</fullName>
    </recommendedName>
</protein>
<sequence length="189" mass="22167">MLNSQGDKIDEFYKGLIIKSLIAFNWRGFHTNNAFKSVYKWISDIIGLDKINIPVEERQKNYLTTASQEMEHSILLRKYREFLNDTGIIYYMAKMYIKIMSIKFYIATGNNKFITSDNPSFICNNVDGKLVHIMSISPDIVMTVGINKNHEEKYYIERISSKDVTKINKIIYDNSIEKVITNNNKMKFY</sequence>
<dbReference type="HOGENOM" id="CLU_1438763_0_0_9"/>
<dbReference type="KEGG" id="cac:CA_C3528"/>
<dbReference type="Proteomes" id="UP000000814">
    <property type="component" value="Chromosome"/>
</dbReference>
<dbReference type="STRING" id="272562.CA_C3528"/>
<dbReference type="AlphaFoldDB" id="Q97DE9"/>
<organism evidence="1 2">
    <name type="scientific">Clostridium acetobutylicum (strain ATCC 824 / DSM 792 / JCM 1419 / IAM 19013 / LMG 5710 / NBRC 13948 / NRRL B-527 / VKM B-1787 / 2291 / W)</name>
    <dbReference type="NCBI Taxonomy" id="272562"/>
    <lineage>
        <taxon>Bacteria</taxon>
        <taxon>Bacillati</taxon>
        <taxon>Bacillota</taxon>
        <taxon>Clostridia</taxon>
        <taxon>Eubacteriales</taxon>
        <taxon>Clostridiaceae</taxon>
        <taxon>Clostridium</taxon>
    </lineage>
</organism>
<evidence type="ECO:0008006" key="3">
    <source>
        <dbReference type="Google" id="ProtNLM"/>
    </source>
</evidence>
<dbReference type="PIR" id="C97333">
    <property type="entry name" value="C97333"/>
</dbReference>
<accession>Q97DE9</accession>
<dbReference type="InterPro" id="IPR025332">
    <property type="entry name" value="DUF4238"/>
</dbReference>
<keyword evidence="2" id="KW-1185">Reference proteome</keyword>
<dbReference type="Pfam" id="PF14022">
    <property type="entry name" value="DUF4238"/>
    <property type="match status" value="1"/>
</dbReference>
<evidence type="ECO:0000313" key="1">
    <source>
        <dbReference type="EMBL" id="AAK81454.1"/>
    </source>
</evidence>
<name>Q97DE9_CLOAB</name>
<proteinExistence type="predicted"/>
<gene>
    <name evidence="1" type="ordered locus">CA_C3528</name>
</gene>